<gene>
    <name evidence="2" type="ORF">GIB67_013066</name>
</gene>
<dbReference type="OrthoDB" id="642536at2759"/>
<comment type="caution">
    <text evidence="2">The sequence shown here is derived from an EMBL/GenBank/DDBJ whole genome shotgun (WGS) entry which is preliminary data.</text>
</comment>
<feature type="domain" description="KIB1-4 beta-propeller" evidence="1">
    <location>
        <begin position="2"/>
        <end position="65"/>
    </location>
</feature>
<dbReference type="Proteomes" id="UP000541444">
    <property type="component" value="Unassembled WGS sequence"/>
</dbReference>
<dbReference type="EMBL" id="JACGCM010001620">
    <property type="protein sequence ID" value="KAF6152619.1"/>
    <property type="molecule type" value="Genomic_DNA"/>
</dbReference>
<dbReference type="AlphaFoldDB" id="A0A7J7MCL5"/>
<name>A0A7J7MCL5_9MAGN</name>
<dbReference type="PANTHER" id="PTHR44259">
    <property type="entry name" value="OS07G0183000 PROTEIN-RELATED"/>
    <property type="match status" value="1"/>
</dbReference>
<keyword evidence="3" id="KW-1185">Reference proteome</keyword>
<evidence type="ECO:0000313" key="2">
    <source>
        <dbReference type="EMBL" id="KAF6152619.1"/>
    </source>
</evidence>
<dbReference type="Pfam" id="PF03478">
    <property type="entry name" value="Beta-prop_KIB1-4"/>
    <property type="match status" value="1"/>
</dbReference>
<sequence length="98" mass="11421">RFHFFKLDSIAKMWIEMKTLSGHMIFVGYNSSFCISATDFPGLQSNCIYYASNSWQSAQGMLVFNLENECFVSHSNMESNMFMPPFIWIQPSSRQRVQ</sequence>
<proteinExistence type="predicted"/>
<dbReference type="InterPro" id="IPR005174">
    <property type="entry name" value="KIB1-4_b-propeller"/>
</dbReference>
<evidence type="ECO:0000313" key="3">
    <source>
        <dbReference type="Proteomes" id="UP000541444"/>
    </source>
</evidence>
<accession>A0A7J7MCL5</accession>
<evidence type="ECO:0000259" key="1">
    <source>
        <dbReference type="Pfam" id="PF03478"/>
    </source>
</evidence>
<feature type="non-terminal residue" evidence="2">
    <location>
        <position position="98"/>
    </location>
</feature>
<dbReference type="InterPro" id="IPR050942">
    <property type="entry name" value="F-box_BR-signaling"/>
</dbReference>
<protein>
    <recommendedName>
        <fullName evidence="1">KIB1-4 beta-propeller domain-containing protein</fullName>
    </recommendedName>
</protein>
<dbReference type="PANTHER" id="PTHR44259:SF114">
    <property type="entry name" value="OS06G0707300 PROTEIN"/>
    <property type="match status" value="1"/>
</dbReference>
<organism evidence="2 3">
    <name type="scientific">Kingdonia uniflora</name>
    <dbReference type="NCBI Taxonomy" id="39325"/>
    <lineage>
        <taxon>Eukaryota</taxon>
        <taxon>Viridiplantae</taxon>
        <taxon>Streptophyta</taxon>
        <taxon>Embryophyta</taxon>
        <taxon>Tracheophyta</taxon>
        <taxon>Spermatophyta</taxon>
        <taxon>Magnoliopsida</taxon>
        <taxon>Ranunculales</taxon>
        <taxon>Circaeasteraceae</taxon>
        <taxon>Kingdonia</taxon>
    </lineage>
</organism>
<reference evidence="2 3" key="1">
    <citation type="journal article" date="2020" name="IScience">
        <title>Genome Sequencing of the Endangered Kingdonia uniflora (Circaeasteraceae, Ranunculales) Reveals Potential Mechanisms of Evolutionary Specialization.</title>
        <authorList>
            <person name="Sun Y."/>
            <person name="Deng T."/>
            <person name="Zhang A."/>
            <person name="Moore M.J."/>
            <person name="Landis J.B."/>
            <person name="Lin N."/>
            <person name="Zhang H."/>
            <person name="Zhang X."/>
            <person name="Huang J."/>
            <person name="Zhang X."/>
            <person name="Sun H."/>
            <person name="Wang H."/>
        </authorList>
    </citation>
    <scope>NUCLEOTIDE SEQUENCE [LARGE SCALE GENOMIC DNA]</scope>
    <source>
        <strain evidence="2">TB1705</strain>
        <tissue evidence="2">Leaf</tissue>
    </source>
</reference>